<dbReference type="EMBL" id="JACEIK010000881">
    <property type="protein sequence ID" value="MCD7463391.1"/>
    <property type="molecule type" value="Genomic_DNA"/>
</dbReference>
<feature type="region of interest" description="Disordered" evidence="1">
    <location>
        <begin position="1"/>
        <end position="73"/>
    </location>
</feature>
<protein>
    <submittedName>
        <fullName evidence="2">Uncharacterized protein</fullName>
    </submittedName>
</protein>
<organism evidence="2 3">
    <name type="scientific">Datura stramonium</name>
    <name type="common">Jimsonweed</name>
    <name type="synonym">Common thornapple</name>
    <dbReference type="NCBI Taxonomy" id="4076"/>
    <lineage>
        <taxon>Eukaryota</taxon>
        <taxon>Viridiplantae</taxon>
        <taxon>Streptophyta</taxon>
        <taxon>Embryophyta</taxon>
        <taxon>Tracheophyta</taxon>
        <taxon>Spermatophyta</taxon>
        <taxon>Magnoliopsida</taxon>
        <taxon>eudicotyledons</taxon>
        <taxon>Gunneridae</taxon>
        <taxon>Pentapetalae</taxon>
        <taxon>asterids</taxon>
        <taxon>lamiids</taxon>
        <taxon>Solanales</taxon>
        <taxon>Solanaceae</taxon>
        <taxon>Solanoideae</taxon>
        <taxon>Datureae</taxon>
        <taxon>Datura</taxon>
    </lineage>
</organism>
<accession>A0ABS8SWI4</accession>
<name>A0ABS8SWI4_DATST</name>
<feature type="compositionally biased region" description="Polar residues" evidence="1">
    <location>
        <begin position="1"/>
        <end position="16"/>
    </location>
</feature>
<reference evidence="2 3" key="1">
    <citation type="journal article" date="2021" name="BMC Genomics">
        <title>Datura genome reveals duplications of psychoactive alkaloid biosynthetic genes and high mutation rate following tissue culture.</title>
        <authorList>
            <person name="Rajewski A."/>
            <person name="Carter-House D."/>
            <person name="Stajich J."/>
            <person name="Litt A."/>
        </authorList>
    </citation>
    <scope>NUCLEOTIDE SEQUENCE [LARGE SCALE GENOMIC DNA]</scope>
    <source>
        <strain evidence="2">AR-01</strain>
    </source>
</reference>
<dbReference type="Proteomes" id="UP000823775">
    <property type="component" value="Unassembled WGS sequence"/>
</dbReference>
<feature type="compositionally biased region" description="Basic and acidic residues" evidence="1">
    <location>
        <begin position="23"/>
        <end position="36"/>
    </location>
</feature>
<evidence type="ECO:0000313" key="2">
    <source>
        <dbReference type="EMBL" id="MCD7463391.1"/>
    </source>
</evidence>
<proteinExistence type="predicted"/>
<gene>
    <name evidence="2" type="ORF">HAX54_050463</name>
</gene>
<sequence length="73" mass="8003">MTSSSDEGSVEANSDGDNPPMDTSRKDNDDAEKSGEDDTNAEESDDKDSVVEESNEQEEDSGITPEARSKRWF</sequence>
<evidence type="ECO:0000256" key="1">
    <source>
        <dbReference type="SAM" id="MobiDB-lite"/>
    </source>
</evidence>
<comment type="caution">
    <text evidence="2">The sequence shown here is derived from an EMBL/GenBank/DDBJ whole genome shotgun (WGS) entry which is preliminary data.</text>
</comment>
<feature type="compositionally biased region" description="Acidic residues" evidence="1">
    <location>
        <begin position="37"/>
        <end position="61"/>
    </location>
</feature>
<evidence type="ECO:0000313" key="3">
    <source>
        <dbReference type="Proteomes" id="UP000823775"/>
    </source>
</evidence>
<keyword evidence="3" id="KW-1185">Reference proteome</keyword>